<dbReference type="Pfam" id="PF12354">
    <property type="entry name" value="Internalin_N"/>
    <property type="match status" value="1"/>
</dbReference>
<accession>A0AAX2DTF0</accession>
<evidence type="ECO:0000313" key="10">
    <source>
        <dbReference type="EMBL" id="SDX40352.1"/>
    </source>
</evidence>
<evidence type="ECO:0000256" key="1">
    <source>
        <dbReference type="ARBA" id="ARBA00004613"/>
    </source>
</evidence>
<dbReference type="Pfam" id="PF12799">
    <property type="entry name" value="LRR_4"/>
    <property type="match status" value="1"/>
</dbReference>
<dbReference type="Pfam" id="PF08191">
    <property type="entry name" value="LRR_adjacent"/>
    <property type="match status" value="1"/>
</dbReference>
<name>A0AAX2DTF0_LISIV</name>
<dbReference type="RefSeq" id="WP_038408812.1">
    <property type="nucleotide sequence ID" value="NZ_FNMX01000021.1"/>
</dbReference>
<dbReference type="InterPro" id="IPR024634">
    <property type="entry name" value="Internalin_N"/>
</dbReference>
<comment type="caution">
    <text evidence="10">The sequence shown here is derived from an EMBL/GenBank/DDBJ whole genome shotgun (WGS) entry which is preliminary data.</text>
</comment>
<evidence type="ECO:0000256" key="2">
    <source>
        <dbReference type="ARBA" id="ARBA00009432"/>
    </source>
</evidence>
<evidence type="ECO:0000313" key="11">
    <source>
        <dbReference type="Proteomes" id="UP000183610"/>
    </source>
</evidence>
<evidence type="ECO:0000256" key="6">
    <source>
        <dbReference type="ARBA" id="ARBA00022737"/>
    </source>
</evidence>
<evidence type="ECO:0000259" key="9">
    <source>
        <dbReference type="Pfam" id="PF12354"/>
    </source>
</evidence>
<dbReference type="EMBL" id="FNMX01000021">
    <property type="protein sequence ID" value="SDX40352.1"/>
    <property type="molecule type" value="Genomic_DNA"/>
</dbReference>
<keyword evidence="3" id="KW-0964">Secreted</keyword>
<dbReference type="PANTHER" id="PTHR46652">
    <property type="entry name" value="LEUCINE-RICH REPEAT AND IQ DOMAIN-CONTAINING PROTEIN 1-RELATED"/>
    <property type="match status" value="1"/>
</dbReference>
<evidence type="ECO:0000256" key="7">
    <source>
        <dbReference type="SAM" id="SignalP"/>
    </source>
</evidence>
<dbReference type="InterPro" id="IPR032675">
    <property type="entry name" value="LRR_dom_sf"/>
</dbReference>
<keyword evidence="5 7" id="KW-0732">Signal</keyword>
<organism evidence="10 11">
    <name type="scientific">Listeria ivanovii</name>
    <dbReference type="NCBI Taxonomy" id="1638"/>
    <lineage>
        <taxon>Bacteria</taxon>
        <taxon>Bacillati</taxon>
        <taxon>Bacillota</taxon>
        <taxon>Bacilli</taxon>
        <taxon>Bacillales</taxon>
        <taxon>Listeriaceae</taxon>
        <taxon>Listeria</taxon>
    </lineage>
</organism>
<evidence type="ECO:0000256" key="4">
    <source>
        <dbReference type="ARBA" id="ARBA00022614"/>
    </source>
</evidence>
<protein>
    <submittedName>
        <fullName evidence="10">Leucine-rich repeat (LRR) protein</fullName>
    </submittedName>
</protein>
<proteinExistence type="inferred from homology"/>
<dbReference type="PROSITE" id="PS51450">
    <property type="entry name" value="LRR"/>
    <property type="match status" value="3"/>
</dbReference>
<dbReference type="InterPro" id="IPR014755">
    <property type="entry name" value="Cu-Rt/internalin_Ig-like"/>
</dbReference>
<dbReference type="InterPro" id="IPR001611">
    <property type="entry name" value="Leu-rich_rpt"/>
</dbReference>
<dbReference type="AlphaFoldDB" id="A0AAX2DTF0"/>
<dbReference type="InterPro" id="IPR025875">
    <property type="entry name" value="Leu-rich_rpt_4"/>
</dbReference>
<dbReference type="InterPro" id="IPR014756">
    <property type="entry name" value="Ig_E-set"/>
</dbReference>
<dbReference type="InterPro" id="IPR050836">
    <property type="entry name" value="SDS22/Internalin_LRR"/>
</dbReference>
<reference evidence="10 11" key="1">
    <citation type="submission" date="2016-10" db="EMBL/GenBank/DDBJ databases">
        <authorList>
            <person name="Varghese N."/>
            <person name="Submissions S."/>
        </authorList>
    </citation>
    <scope>NUCLEOTIDE SEQUENCE [LARGE SCALE GENOMIC DNA]</scope>
    <source>
        <strain evidence="10 11">ATCC 49954</strain>
    </source>
</reference>
<dbReference type="InterPro" id="IPR012569">
    <property type="entry name" value="Inl_IR"/>
</dbReference>
<evidence type="ECO:0000256" key="5">
    <source>
        <dbReference type="ARBA" id="ARBA00022729"/>
    </source>
</evidence>
<dbReference type="Gene3D" id="3.80.10.10">
    <property type="entry name" value="Ribonuclease Inhibitor"/>
    <property type="match status" value="1"/>
</dbReference>
<dbReference type="SUPFAM" id="SSF81296">
    <property type="entry name" value="E set domains"/>
    <property type="match status" value="1"/>
</dbReference>
<feature type="chain" id="PRO_5043612243" evidence="7">
    <location>
        <begin position="26"/>
        <end position="312"/>
    </location>
</feature>
<feature type="domain" description="Internalin Ig-like inter-repeat region" evidence="8">
    <location>
        <begin position="239"/>
        <end position="294"/>
    </location>
</feature>
<keyword evidence="6" id="KW-0677">Repeat</keyword>
<dbReference type="SUPFAM" id="SSF52058">
    <property type="entry name" value="L domain-like"/>
    <property type="match status" value="1"/>
</dbReference>
<dbReference type="Pfam" id="PF13855">
    <property type="entry name" value="LRR_8"/>
    <property type="match status" value="1"/>
</dbReference>
<keyword evidence="4" id="KW-0433">Leucine-rich repeat</keyword>
<comment type="subcellular location">
    <subcellularLocation>
        <location evidence="1">Secreted</location>
    </subcellularLocation>
</comment>
<evidence type="ECO:0000259" key="8">
    <source>
        <dbReference type="Pfam" id="PF08191"/>
    </source>
</evidence>
<sequence>MRKKIWLKNLLIAVSVMVITTCVNTSLEAKVQAASLPHPMPISKIFPDRALANEVKRSFKKVSIKDLISQRELDEVQEFNANGLNIKSIEGLQYFTFLKELYLFHNQVSDLSPLKNLTNLNLLCANDNKLKNLNGLPSTKLTRLHVDDNELTDADSLAHLTQLEVLTIRKNKLRNIDALAHLSKLRILDLRYNELRDVSALGALKEVMRAVLACQKCVNEPAEYQSKVIIPNNIRNTEGVLITPYFISDDGEYIEGHVVWNLPAYTKEVNYTFGQNVKVGKTETLFNGVVEQPLYSKTPESWYRGCLPKRTR</sequence>
<feature type="domain" description="Internalin N-terminal" evidence="9">
    <location>
        <begin position="31"/>
        <end position="74"/>
    </location>
</feature>
<dbReference type="PANTHER" id="PTHR46652:SF3">
    <property type="entry name" value="LEUCINE-RICH REPEAT-CONTAINING PROTEIN 9"/>
    <property type="match status" value="1"/>
</dbReference>
<dbReference type="Proteomes" id="UP000183610">
    <property type="component" value="Unassembled WGS sequence"/>
</dbReference>
<dbReference type="Gene3D" id="2.60.40.1220">
    <property type="match status" value="1"/>
</dbReference>
<dbReference type="SMART" id="SM00365">
    <property type="entry name" value="LRR_SD22"/>
    <property type="match status" value="5"/>
</dbReference>
<dbReference type="GO" id="GO:0005576">
    <property type="term" value="C:extracellular region"/>
    <property type="evidence" value="ECO:0007669"/>
    <property type="project" value="UniProtKB-SubCell"/>
</dbReference>
<feature type="signal peptide" evidence="7">
    <location>
        <begin position="1"/>
        <end position="25"/>
    </location>
</feature>
<gene>
    <name evidence="10" type="ORF">SAMN05421782_1214</name>
</gene>
<evidence type="ECO:0000256" key="3">
    <source>
        <dbReference type="ARBA" id="ARBA00022525"/>
    </source>
</evidence>
<comment type="similarity">
    <text evidence="2">Belongs to the internalin family.</text>
</comment>